<sequence length="433" mass="45138">MEANLRRDIAVSLAVLVAVLGILVPQDFALAGSGAPFKLPYRAGHAYTITQTPGSGYSHNDGYNRHAVDFAMPQGTPIVASAAGTVHYEGWSSGGGIIALIDHGNNRCSQYAHLSATIVNTGQWVAQGQHIGASGATGNATGPHLHWNVVYCNSQLSREVPNSVETGTNYPTGTAPASQNHLSTSLPGADGERVSDFSGDGVADVLGVAANGDFWYYPHNGAGLSTPVKIGIGWAAFKHVMAADWSGDGAADVLGVDSSGRLLYYPNNSYKLSGYTQIGNGWAAFKHVMAADWSGDGAADVLGVDASGNLWYYPHHGAGLGNPVKIGYGWAAFKHVMAADWSGDGAADILGVDANGNLWYYPHHGAGLGNPVKIGYGWAAFKHVMAADWSGDGAADILGVDANGNLWYYPHHGAGLGNPVKIGNGWAAFKHVM</sequence>
<keyword evidence="1" id="KW-0732">Signal</keyword>
<dbReference type="EMBL" id="CP109071">
    <property type="protein sequence ID" value="WSA33692.1"/>
    <property type="molecule type" value="Genomic_DNA"/>
</dbReference>
<evidence type="ECO:0000256" key="2">
    <source>
        <dbReference type="SAM" id="MobiDB-lite"/>
    </source>
</evidence>
<dbReference type="Pfam" id="PF01551">
    <property type="entry name" value="Peptidase_M23"/>
    <property type="match status" value="1"/>
</dbReference>
<dbReference type="InterPro" id="IPR028994">
    <property type="entry name" value="Integrin_alpha_N"/>
</dbReference>
<dbReference type="PANTHER" id="PTHR44103:SF1">
    <property type="entry name" value="PROPROTEIN CONVERTASE P"/>
    <property type="match status" value="1"/>
</dbReference>
<accession>A0ABZ1EGR1</accession>
<name>A0ABZ1EGR1_9ACTN</name>
<evidence type="ECO:0000313" key="5">
    <source>
        <dbReference type="Proteomes" id="UP001334804"/>
    </source>
</evidence>
<dbReference type="CDD" id="cd12797">
    <property type="entry name" value="M23_peptidase"/>
    <property type="match status" value="1"/>
</dbReference>
<keyword evidence="5" id="KW-1185">Reference proteome</keyword>
<dbReference type="InterPro" id="IPR013517">
    <property type="entry name" value="FG-GAP"/>
</dbReference>
<feature type="region of interest" description="Disordered" evidence="2">
    <location>
        <begin position="163"/>
        <end position="182"/>
    </location>
</feature>
<evidence type="ECO:0000313" key="4">
    <source>
        <dbReference type="EMBL" id="WSA33692.1"/>
    </source>
</evidence>
<evidence type="ECO:0000256" key="1">
    <source>
        <dbReference type="ARBA" id="ARBA00022729"/>
    </source>
</evidence>
<reference evidence="4 5" key="1">
    <citation type="submission" date="2022-10" db="EMBL/GenBank/DDBJ databases">
        <title>The complete genomes of actinobacterial strains from the NBC collection.</title>
        <authorList>
            <person name="Joergensen T.S."/>
            <person name="Alvarez Arevalo M."/>
            <person name="Sterndorff E.B."/>
            <person name="Faurdal D."/>
            <person name="Vuksanovic O."/>
            <person name="Mourched A.-S."/>
            <person name="Charusanti P."/>
            <person name="Shaw S."/>
            <person name="Blin K."/>
            <person name="Weber T."/>
        </authorList>
    </citation>
    <scope>NUCLEOTIDE SEQUENCE [LARGE SCALE GENOMIC DNA]</scope>
    <source>
        <strain evidence="4 5">NBC 01809</strain>
    </source>
</reference>
<dbReference type="RefSeq" id="WP_091621694.1">
    <property type="nucleotide sequence ID" value="NZ_CP109071.1"/>
</dbReference>
<dbReference type="Proteomes" id="UP001334804">
    <property type="component" value="Chromosome"/>
</dbReference>
<dbReference type="Pfam" id="PF13517">
    <property type="entry name" value="FG-GAP_3"/>
    <property type="match status" value="2"/>
</dbReference>
<dbReference type="Gene3D" id="2.70.70.10">
    <property type="entry name" value="Glucose Permease (Domain IIA)"/>
    <property type="match status" value="1"/>
</dbReference>
<feature type="domain" description="M23ase beta-sheet core" evidence="3">
    <location>
        <begin position="66"/>
        <end position="151"/>
    </location>
</feature>
<gene>
    <name evidence="4" type="ORF">OIE14_06470</name>
</gene>
<dbReference type="SUPFAM" id="SSF51261">
    <property type="entry name" value="Duplicated hybrid motif"/>
    <property type="match status" value="1"/>
</dbReference>
<dbReference type="InterPro" id="IPR011055">
    <property type="entry name" value="Dup_hybrid_motif"/>
</dbReference>
<dbReference type="SUPFAM" id="SSF69318">
    <property type="entry name" value="Integrin alpha N-terminal domain"/>
    <property type="match status" value="1"/>
</dbReference>
<proteinExistence type="predicted"/>
<dbReference type="PANTHER" id="PTHR44103">
    <property type="entry name" value="PROPROTEIN CONVERTASE P"/>
    <property type="match status" value="1"/>
</dbReference>
<evidence type="ECO:0000259" key="3">
    <source>
        <dbReference type="Pfam" id="PF01551"/>
    </source>
</evidence>
<organism evidence="4 5">
    <name type="scientific">Micromonospora peucetia</name>
    <dbReference type="NCBI Taxonomy" id="47871"/>
    <lineage>
        <taxon>Bacteria</taxon>
        <taxon>Bacillati</taxon>
        <taxon>Actinomycetota</taxon>
        <taxon>Actinomycetes</taxon>
        <taxon>Micromonosporales</taxon>
        <taxon>Micromonosporaceae</taxon>
        <taxon>Micromonospora</taxon>
    </lineage>
</organism>
<dbReference type="InterPro" id="IPR016047">
    <property type="entry name" value="M23ase_b-sheet_dom"/>
</dbReference>
<protein>
    <submittedName>
        <fullName evidence="4">Peptidoglycan DD-metalloendopeptidase family protein</fullName>
    </submittedName>
</protein>